<dbReference type="AlphaFoldDB" id="Q3JDP8"/>
<dbReference type="HOGENOM" id="CLU_1925377_0_0_6"/>
<dbReference type="InParanoid" id="Q3JDP8"/>
<organism evidence="2 3">
    <name type="scientific">Nitrosococcus oceani (strain ATCC 19707 / BCRC 17464 / JCM 30415 / NCIMB 11848 / C-107)</name>
    <dbReference type="NCBI Taxonomy" id="323261"/>
    <lineage>
        <taxon>Bacteria</taxon>
        <taxon>Pseudomonadati</taxon>
        <taxon>Pseudomonadota</taxon>
        <taxon>Gammaproteobacteria</taxon>
        <taxon>Chromatiales</taxon>
        <taxon>Chromatiaceae</taxon>
        <taxon>Nitrosococcus</taxon>
    </lineage>
</organism>
<accession>Q3JDP8</accession>
<name>Q3JDP8_NITOC</name>
<dbReference type="STRING" id="323261.Noc_0526"/>
<reference evidence="3" key="1">
    <citation type="journal article" date="2006" name="Appl. Environ. Microbiol.">
        <title>Complete genome sequence of the marine, chemolithoautotrophic, ammonia-oxidizing bacterium Nitrosococcus oceani ATCC 19707.</title>
        <authorList>
            <person name="Klotz M.G."/>
            <person name="Arp D.J."/>
            <person name="Chain P.S.G."/>
            <person name="El-Sheikh A.F."/>
            <person name="Hauser L.J."/>
            <person name="Hommes N.G."/>
            <person name="Larimer F.W."/>
            <person name="Malfatti S.A."/>
            <person name="Norton J.M."/>
            <person name="Poret-Peterson A.T."/>
            <person name="Vergez L.M."/>
            <person name="Ward B.B."/>
        </authorList>
    </citation>
    <scope>NUCLEOTIDE SEQUENCE [LARGE SCALE GENOMIC DNA]</scope>
    <source>
        <strain evidence="3">ATCC 19707 / BCRC 17464 / NCIMB 11848 / C-107</strain>
    </source>
</reference>
<evidence type="ECO:0000256" key="1">
    <source>
        <dbReference type="SAM" id="Phobius"/>
    </source>
</evidence>
<dbReference type="KEGG" id="noc:Noc_0526"/>
<keyword evidence="1" id="KW-0472">Membrane</keyword>
<dbReference type="Proteomes" id="UP000006838">
    <property type="component" value="Chromosome"/>
</dbReference>
<dbReference type="eggNOG" id="ENOG502ZUQZ">
    <property type="taxonomic scope" value="Bacteria"/>
</dbReference>
<keyword evidence="3" id="KW-1185">Reference proteome</keyword>
<feature type="transmembrane region" description="Helical" evidence="1">
    <location>
        <begin position="85"/>
        <end position="107"/>
    </location>
</feature>
<keyword evidence="1" id="KW-1133">Transmembrane helix</keyword>
<dbReference type="RefSeq" id="WP_011330376.1">
    <property type="nucleotide sequence ID" value="NC_007484.1"/>
</dbReference>
<sequence>MAKDWKELTTDELLNFNGPETAEIARFERIMQQRTAESLREFQSELSNTANHINQSTDRIVGVGNRLIKTIEAQGEAQKKHQRSIVWLTVVIAVATVAYVIITWFSVQTMQEANDIQRKSANIERSGNTKT</sequence>
<evidence type="ECO:0000313" key="3">
    <source>
        <dbReference type="Proteomes" id="UP000006838"/>
    </source>
</evidence>
<gene>
    <name evidence="2" type="ordered locus">Noc_0526</name>
</gene>
<evidence type="ECO:0000313" key="2">
    <source>
        <dbReference type="EMBL" id="ABA57048.1"/>
    </source>
</evidence>
<keyword evidence="1" id="KW-0812">Transmembrane</keyword>
<proteinExistence type="predicted"/>
<dbReference type="EMBL" id="CP000127">
    <property type="protein sequence ID" value="ABA57048.1"/>
    <property type="molecule type" value="Genomic_DNA"/>
</dbReference>
<protein>
    <submittedName>
        <fullName evidence="2">Uncharacterized protein</fullName>
    </submittedName>
</protein>